<dbReference type="EMBL" id="CAXKWB010015570">
    <property type="protein sequence ID" value="CAL4114094.1"/>
    <property type="molecule type" value="Genomic_DNA"/>
</dbReference>
<accession>A0AAV2R378</accession>
<keyword evidence="3" id="KW-1185">Reference proteome</keyword>
<name>A0AAV2R378_MEGNR</name>
<feature type="compositionally biased region" description="Low complexity" evidence="1">
    <location>
        <begin position="76"/>
        <end position="94"/>
    </location>
</feature>
<feature type="compositionally biased region" description="Basic and acidic residues" evidence="1">
    <location>
        <begin position="1"/>
        <end position="11"/>
    </location>
</feature>
<organism evidence="2 3">
    <name type="scientific">Meganyctiphanes norvegica</name>
    <name type="common">Northern krill</name>
    <name type="synonym">Thysanopoda norvegica</name>
    <dbReference type="NCBI Taxonomy" id="48144"/>
    <lineage>
        <taxon>Eukaryota</taxon>
        <taxon>Metazoa</taxon>
        <taxon>Ecdysozoa</taxon>
        <taxon>Arthropoda</taxon>
        <taxon>Crustacea</taxon>
        <taxon>Multicrustacea</taxon>
        <taxon>Malacostraca</taxon>
        <taxon>Eumalacostraca</taxon>
        <taxon>Eucarida</taxon>
        <taxon>Euphausiacea</taxon>
        <taxon>Euphausiidae</taxon>
        <taxon>Meganyctiphanes</taxon>
    </lineage>
</organism>
<dbReference type="Proteomes" id="UP001497623">
    <property type="component" value="Unassembled WGS sequence"/>
</dbReference>
<feature type="compositionally biased region" description="Polar residues" evidence="1">
    <location>
        <begin position="36"/>
        <end position="64"/>
    </location>
</feature>
<reference evidence="2 3" key="1">
    <citation type="submission" date="2024-05" db="EMBL/GenBank/DDBJ databases">
        <authorList>
            <person name="Wallberg A."/>
        </authorList>
    </citation>
    <scope>NUCLEOTIDE SEQUENCE [LARGE SCALE GENOMIC DNA]</scope>
</reference>
<evidence type="ECO:0000313" key="3">
    <source>
        <dbReference type="Proteomes" id="UP001497623"/>
    </source>
</evidence>
<feature type="compositionally biased region" description="Pro residues" evidence="1">
    <location>
        <begin position="13"/>
        <end position="23"/>
    </location>
</feature>
<feature type="region of interest" description="Disordered" evidence="1">
    <location>
        <begin position="1"/>
        <end position="106"/>
    </location>
</feature>
<feature type="compositionally biased region" description="Low complexity" evidence="1">
    <location>
        <begin position="24"/>
        <end position="35"/>
    </location>
</feature>
<protein>
    <submittedName>
        <fullName evidence="2">Uncharacterized protein</fullName>
    </submittedName>
</protein>
<evidence type="ECO:0000313" key="2">
    <source>
        <dbReference type="EMBL" id="CAL4114094.1"/>
    </source>
</evidence>
<comment type="caution">
    <text evidence="2">The sequence shown here is derived from an EMBL/GenBank/DDBJ whole genome shotgun (WGS) entry which is preliminary data.</text>
</comment>
<gene>
    <name evidence="2" type="ORF">MNOR_LOCUS20286</name>
</gene>
<proteinExistence type="predicted"/>
<feature type="non-terminal residue" evidence="2">
    <location>
        <position position="138"/>
    </location>
</feature>
<sequence length="138" mass="14280">MPGVQREEEPVKGCPPAPAPLNPPSSTNSSSNDPTENATSNPTDLQQVEDQDKSPQTTQQTEEGNMSPEDAPSTSPLAGEEGPGPLIPPQQQGGTSAPSSASGVALASPPAAFNLTCMTCHTHFTSAEEYTRHHCVSS</sequence>
<dbReference type="AlphaFoldDB" id="A0AAV2R378"/>
<evidence type="ECO:0000256" key="1">
    <source>
        <dbReference type="SAM" id="MobiDB-lite"/>
    </source>
</evidence>